<dbReference type="InterPro" id="IPR026904">
    <property type="entry name" value="MnmG_C"/>
</dbReference>
<comment type="cofactor">
    <cofactor evidence="1 11">
        <name>FAD</name>
        <dbReference type="ChEBI" id="CHEBI:57692"/>
    </cofactor>
</comment>
<dbReference type="InterPro" id="IPR002218">
    <property type="entry name" value="MnmG-rel"/>
</dbReference>
<reference evidence="14" key="1">
    <citation type="journal article" date="2019" name="Int. J. Syst. Evol. Microbiol.">
        <title>The Global Catalogue of Microorganisms (GCM) 10K type strain sequencing project: providing services to taxonomists for standard genome sequencing and annotation.</title>
        <authorList>
            <consortium name="The Broad Institute Genomics Platform"/>
            <consortium name="The Broad Institute Genome Sequencing Center for Infectious Disease"/>
            <person name="Wu L."/>
            <person name="Ma J."/>
        </authorList>
    </citation>
    <scope>NUCLEOTIDE SEQUENCE [LARGE SCALE GENOMIC DNA]</scope>
    <source>
        <strain evidence="14">JCM 17111</strain>
    </source>
</reference>
<feature type="domain" description="tRNA uridine 5-carboxymethylaminomethyl modification enzyme C-terminal subdomain" evidence="12">
    <location>
        <begin position="548"/>
        <end position="619"/>
    </location>
</feature>
<evidence type="ECO:0000313" key="13">
    <source>
        <dbReference type="EMBL" id="GAA3566361.1"/>
    </source>
</evidence>
<dbReference type="PROSITE" id="PS01280">
    <property type="entry name" value="GIDA_1"/>
    <property type="match status" value="1"/>
</dbReference>
<dbReference type="Pfam" id="PF01134">
    <property type="entry name" value="GIDA"/>
    <property type="match status" value="1"/>
</dbReference>
<dbReference type="InterPro" id="IPR047001">
    <property type="entry name" value="MnmG_C_subdom"/>
</dbReference>
<gene>
    <name evidence="11 13" type="primary">mnmG</name>
    <name evidence="11" type="synonym">gidA</name>
    <name evidence="13" type="ORF">GCM10022395_15910</name>
</gene>
<dbReference type="Proteomes" id="UP001500954">
    <property type="component" value="Unassembled WGS sequence"/>
</dbReference>
<evidence type="ECO:0000256" key="11">
    <source>
        <dbReference type="HAMAP-Rule" id="MF_00129"/>
    </source>
</evidence>
<dbReference type="InterPro" id="IPR036188">
    <property type="entry name" value="FAD/NAD-bd_sf"/>
</dbReference>
<dbReference type="Gene3D" id="1.10.10.1800">
    <property type="entry name" value="tRNA uridine 5-carboxymethylaminomethyl modification enzyme MnmG/GidA"/>
    <property type="match status" value="1"/>
</dbReference>
<keyword evidence="7 11" id="KW-0274">FAD</keyword>
<dbReference type="InterPro" id="IPR049312">
    <property type="entry name" value="GIDA_C_N"/>
</dbReference>
<sequence length="623" mass="69758">MFNEVYDVIVVGAGHAGSEAAAAAANMGSKTLLITMNLQNIAQMSCNPAMGGIAKGQIVREIDALGGYSGIVSDTSAIQFKMLNKSKGPAMWSPRVQSDRMRFAEDWRLMLEKTPNLDLYQEMVSGLLIEKDSVVGVKTSLGVEVRSKSVVLTNGTFLNGLIHIGEKSFGGGRAGEKQATGITEQLVDLGFDSGRMKTGTPPRVDGRSLDFSKMIEQPGDENPDKFSYLDITKALTKQRSCHMTYTSEVVHDLLREGFDRSPMFNGRIKSLGPRYCPSIEDKINRFADKDRHQLFVEPEGWSTVEVYVNGFSTSLPEDVQFKALRSVVGFENVKFFRPGYAIEYDYFPPTQLKHTLETKLINGLYFAGQINGTTGYEEAASQGLMAGINASLRVQEREAFTLKRDEAYIGVLIDDLITKGTEEPYRMFTSRAEYRTLLRQDNADFRLTPKSYELGLASEKRMRRMEGKQVKADGFVSFFKQTSVKPEEANPVLEAKGSAPVKQSDKMFKIYSRPNITIEDVRKFNAVEEYILEHELDDEVIKQAEIQVKYSGYIAKEKNNADKLSRLEYVKIPENFDYSKIKSMSFEAREKLKKIQPTTVSQASRISGVSPNDISVLLVYMGR</sequence>
<dbReference type="Gene3D" id="1.10.150.570">
    <property type="entry name" value="GidA associated domain, C-terminal subdomain"/>
    <property type="match status" value="1"/>
</dbReference>
<keyword evidence="5 11" id="KW-0285">Flavoprotein</keyword>
<dbReference type="InterPro" id="IPR040131">
    <property type="entry name" value="MnmG_N"/>
</dbReference>
<comment type="caution">
    <text evidence="13">The sequence shown here is derived from an EMBL/GenBank/DDBJ whole genome shotgun (WGS) entry which is preliminary data.</text>
</comment>
<dbReference type="PROSITE" id="PS01281">
    <property type="entry name" value="GIDA_2"/>
    <property type="match status" value="1"/>
</dbReference>
<evidence type="ECO:0000256" key="7">
    <source>
        <dbReference type="ARBA" id="ARBA00022827"/>
    </source>
</evidence>
<dbReference type="PANTHER" id="PTHR11806">
    <property type="entry name" value="GLUCOSE INHIBITED DIVISION PROTEIN A"/>
    <property type="match status" value="1"/>
</dbReference>
<evidence type="ECO:0000313" key="14">
    <source>
        <dbReference type="Proteomes" id="UP001500954"/>
    </source>
</evidence>
<accession>A0ABP6XFJ6</accession>
<evidence type="ECO:0000256" key="8">
    <source>
        <dbReference type="ARBA" id="ARBA00023027"/>
    </source>
</evidence>
<keyword evidence="6 11" id="KW-0819">tRNA processing</keyword>
<keyword evidence="8 11" id="KW-0520">NAD</keyword>
<evidence type="ECO:0000256" key="2">
    <source>
        <dbReference type="ARBA" id="ARBA00003717"/>
    </source>
</evidence>
<evidence type="ECO:0000256" key="3">
    <source>
        <dbReference type="ARBA" id="ARBA00007653"/>
    </source>
</evidence>
<keyword evidence="14" id="KW-1185">Reference proteome</keyword>
<comment type="similarity">
    <text evidence="3 11">Belongs to the MnmG family.</text>
</comment>
<comment type="subunit">
    <text evidence="9 11">Homodimer. Heterotetramer of two MnmE and two MnmG subunits.</text>
</comment>
<dbReference type="InterPro" id="IPR044920">
    <property type="entry name" value="MnmG_C_subdom_sf"/>
</dbReference>
<dbReference type="PANTHER" id="PTHR11806:SF0">
    <property type="entry name" value="PROTEIN MTO1 HOMOLOG, MITOCHONDRIAL"/>
    <property type="match status" value="1"/>
</dbReference>
<name>A0ABP6XFJ6_9FLAO</name>
<dbReference type="EMBL" id="BAABCY010000036">
    <property type="protein sequence ID" value="GAA3566361.1"/>
    <property type="molecule type" value="Genomic_DNA"/>
</dbReference>
<evidence type="ECO:0000256" key="1">
    <source>
        <dbReference type="ARBA" id="ARBA00001974"/>
    </source>
</evidence>
<evidence type="ECO:0000256" key="10">
    <source>
        <dbReference type="ARBA" id="ARBA00031800"/>
    </source>
</evidence>
<feature type="binding site" evidence="11">
    <location>
        <begin position="12"/>
        <end position="17"/>
    </location>
    <ligand>
        <name>FAD</name>
        <dbReference type="ChEBI" id="CHEBI:57692"/>
    </ligand>
</feature>
<evidence type="ECO:0000256" key="5">
    <source>
        <dbReference type="ARBA" id="ARBA00022630"/>
    </source>
</evidence>
<proteinExistence type="inferred from homology"/>
<dbReference type="InterPro" id="IPR020595">
    <property type="entry name" value="MnmG-rel_CS"/>
</dbReference>
<evidence type="ECO:0000256" key="9">
    <source>
        <dbReference type="ARBA" id="ARBA00025948"/>
    </source>
</evidence>
<dbReference type="InterPro" id="IPR004416">
    <property type="entry name" value="MnmG"/>
</dbReference>
<comment type="caution">
    <text evidence="11">Lacks conserved residue(s) required for the propagation of feature annotation.</text>
</comment>
<comment type="subcellular location">
    <subcellularLocation>
        <location evidence="11">Cytoplasm</location>
    </subcellularLocation>
</comment>
<dbReference type="Gene3D" id="3.50.50.60">
    <property type="entry name" value="FAD/NAD(P)-binding domain"/>
    <property type="match status" value="2"/>
</dbReference>
<dbReference type="Pfam" id="PF21680">
    <property type="entry name" value="GIDA_C_1st"/>
    <property type="match status" value="1"/>
</dbReference>
<dbReference type="SMART" id="SM01228">
    <property type="entry name" value="GIDA_assoc_3"/>
    <property type="match status" value="1"/>
</dbReference>
<dbReference type="HAMAP" id="MF_00129">
    <property type="entry name" value="MnmG_GidA"/>
    <property type="match status" value="1"/>
</dbReference>
<evidence type="ECO:0000256" key="4">
    <source>
        <dbReference type="ARBA" id="ARBA00020461"/>
    </source>
</evidence>
<keyword evidence="11" id="KW-0963">Cytoplasm</keyword>
<evidence type="ECO:0000259" key="12">
    <source>
        <dbReference type="SMART" id="SM01228"/>
    </source>
</evidence>
<dbReference type="NCBIfam" id="TIGR00136">
    <property type="entry name" value="mnmG_gidA"/>
    <property type="match status" value="1"/>
</dbReference>
<dbReference type="SUPFAM" id="SSF51905">
    <property type="entry name" value="FAD/NAD(P)-binding domain"/>
    <property type="match status" value="1"/>
</dbReference>
<dbReference type="RefSeq" id="WP_345005386.1">
    <property type="nucleotide sequence ID" value="NZ_BAABCY010000036.1"/>
</dbReference>
<feature type="binding site" evidence="11">
    <location>
        <begin position="272"/>
        <end position="286"/>
    </location>
    <ligand>
        <name>NAD(+)</name>
        <dbReference type="ChEBI" id="CHEBI:57540"/>
    </ligand>
</feature>
<comment type="function">
    <text evidence="2 11">NAD-binding protein involved in the addition of a carboxymethylaminomethyl (cmnm) group at the wobble position (U34) of certain tRNAs, forming tRNA-cmnm(5)s(2)U34.</text>
</comment>
<protein>
    <recommendedName>
        <fullName evidence="4 11">tRNA uridine 5-carboxymethylaminomethyl modification enzyme MnmG</fullName>
    </recommendedName>
    <alternativeName>
        <fullName evidence="10 11">Glucose-inhibited division protein A</fullName>
    </alternativeName>
</protein>
<dbReference type="Pfam" id="PF13932">
    <property type="entry name" value="SAM_GIDA_C"/>
    <property type="match status" value="1"/>
</dbReference>
<organism evidence="13 14">
    <name type="scientific">Snuella lapsa</name>
    <dbReference type="NCBI Taxonomy" id="870481"/>
    <lineage>
        <taxon>Bacteria</taxon>
        <taxon>Pseudomonadati</taxon>
        <taxon>Bacteroidota</taxon>
        <taxon>Flavobacteriia</taxon>
        <taxon>Flavobacteriales</taxon>
        <taxon>Flavobacteriaceae</taxon>
        <taxon>Snuella</taxon>
    </lineage>
</organism>
<evidence type="ECO:0000256" key="6">
    <source>
        <dbReference type="ARBA" id="ARBA00022694"/>
    </source>
</evidence>